<dbReference type="InterPro" id="IPR046342">
    <property type="entry name" value="CBS_dom_sf"/>
</dbReference>
<comment type="caution">
    <text evidence="4">The sequence shown here is derived from an EMBL/GenBank/DDBJ whole genome shotgun (WGS) entry which is preliminary data.</text>
</comment>
<evidence type="ECO:0000313" key="4">
    <source>
        <dbReference type="EMBL" id="GGQ00211.1"/>
    </source>
</evidence>
<evidence type="ECO:0000256" key="2">
    <source>
        <dbReference type="PROSITE-ProRule" id="PRU00703"/>
    </source>
</evidence>
<dbReference type="RefSeq" id="WP_189247336.1">
    <property type="nucleotide sequence ID" value="NZ_BMQJ01000007.1"/>
</dbReference>
<dbReference type="PROSITE" id="PS51371">
    <property type="entry name" value="CBS"/>
    <property type="match status" value="2"/>
</dbReference>
<dbReference type="Proteomes" id="UP000611554">
    <property type="component" value="Unassembled WGS sequence"/>
</dbReference>
<sequence>MAQTVAEVMTRDPATVDAAQPVSVAARLMSSQDTGAVIVTVDGRVSGIVTDRDIAVRVVAESKGHETPVLEAYSGDLVTVGPDTSIDQVVQLMRSNAVRRIPVVEGDRAVGIVSIGDLAIERDEESALADISAARENNP</sequence>
<dbReference type="SMART" id="SM00116">
    <property type="entry name" value="CBS"/>
    <property type="match status" value="2"/>
</dbReference>
<feature type="domain" description="CBS" evidence="3">
    <location>
        <begin position="73"/>
        <end position="128"/>
    </location>
</feature>
<gene>
    <name evidence="4" type="ORF">GCM10010140_32850</name>
</gene>
<dbReference type="InterPro" id="IPR051257">
    <property type="entry name" value="Diverse_CBS-Domain"/>
</dbReference>
<keyword evidence="5" id="KW-1185">Reference proteome</keyword>
<keyword evidence="1 2" id="KW-0129">CBS domain</keyword>
<accession>A0ABQ2QW53</accession>
<dbReference type="PANTHER" id="PTHR43080:SF2">
    <property type="entry name" value="CBS DOMAIN-CONTAINING PROTEIN"/>
    <property type="match status" value="1"/>
</dbReference>
<dbReference type="EMBL" id="BMQJ01000007">
    <property type="protein sequence ID" value="GGQ00211.1"/>
    <property type="molecule type" value="Genomic_DNA"/>
</dbReference>
<evidence type="ECO:0000259" key="3">
    <source>
        <dbReference type="PROSITE" id="PS51371"/>
    </source>
</evidence>
<dbReference type="Gene3D" id="3.10.580.10">
    <property type="entry name" value="CBS-domain"/>
    <property type="match status" value="1"/>
</dbReference>
<feature type="domain" description="CBS" evidence="3">
    <location>
        <begin position="9"/>
        <end position="67"/>
    </location>
</feature>
<name>A0ABQ2QW53_9ACTN</name>
<dbReference type="Pfam" id="PF00571">
    <property type="entry name" value="CBS"/>
    <property type="match status" value="2"/>
</dbReference>
<dbReference type="InterPro" id="IPR000644">
    <property type="entry name" value="CBS_dom"/>
</dbReference>
<evidence type="ECO:0000256" key="1">
    <source>
        <dbReference type="ARBA" id="ARBA00023122"/>
    </source>
</evidence>
<evidence type="ECO:0000313" key="5">
    <source>
        <dbReference type="Proteomes" id="UP000611554"/>
    </source>
</evidence>
<organism evidence="4 5">
    <name type="scientific">Streptosporangium pseudovulgare</name>
    <dbReference type="NCBI Taxonomy" id="35765"/>
    <lineage>
        <taxon>Bacteria</taxon>
        <taxon>Bacillati</taxon>
        <taxon>Actinomycetota</taxon>
        <taxon>Actinomycetes</taxon>
        <taxon>Streptosporangiales</taxon>
        <taxon>Streptosporangiaceae</taxon>
        <taxon>Streptosporangium</taxon>
    </lineage>
</organism>
<proteinExistence type="predicted"/>
<dbReference type="SUPFAM" id="SSF54631">
    <property type="entry name" value="CBS-domain pair"/>
    <property type="match status" value="1"/>
</dbReference>
<dbReference type="PANTHER" id="PTHR43080">
    <property type="entry name" value="CBS DOMAIN-CONTAINING PROTEIN CBSX3, MITOCHONDRIAL"/>
    <property type="match status" value="1"/>
</dbReference>
<protein>
    <submittedName>
        <fullName evidence="4">Oxidoreductase</fullName>
    </submittedName>
</protein>
<reference evidence="5" key="1">
    <citation type="journal article" date="2019" name="Int. J. Syst. Evol. Microbiol.">
        <title>The Global Catalogue of Microorganisms (GCM) 10K type strain sequencing project: providing services to taxonomists for standard genome sequencing and annotation.</title>
        <authorList>
            <consortium name="The Broad Institute Genomics Platform"/>
            <consortium name="The Broad Institute Genome Sequencing Center for Infectious Disease"/>
            <person name="Wu L."/>
            <person name="Ma J."/>
        </authorList>
    </citation>
    <scope>NUCLEOTIDE SEQUENCE [LARGE SCALE GENOMIC DNA]</scope>
    <source>
        <strain evidence="5">JCM 3115</strain>
    </source>
</reference>